<keyword evidence="1" id="KW-0732">Signal</keyword>
<feature type="signal peptide" evidence="1">
    <location>
        <begin position="1"/>
        <end position="18"/>
    </location>
</feature>
<evidence type="ECO:0000313" key="3">
    <source>
        <dbReference type="Proteomes" id="UP000652681"/>
    </source>
</evidence>
<sequence length="211" mass="24042">MKYFFALFCLLSSYAMHAQLEMRNSSLSDPSQPVVYRNFYNLLEFQSSINDSILCVLIENDTVERYLNTFYIVPDESHTSIVIDVVTSANDTTQFELEARDIPVPELFLGDLPNGPLSKAYLLNNPGLMLEYPDHSLLPFMYVIKCELILISSKGKETQLKVFGNAFSEKQLKKLSKLQAGDTLWFKNVQISCTTCMDNRIPTELKLVLTD</sequence>
<proteinExistence type="predicted"/>
<comment type="caution">
    <text evidence="2">The sequence shown here is derived from an EMBL/GenBank/DDBJ whole genome shotgun (WGS) entry which is preliminary data.</text>
</comment>
<organism evidence="2 3">
    <name type="scientific">Taishania pollutisoli</name>
    <dbReference type="NCBI Taxonomy" id="2766479"/>
    <lineage>
        <taxon>Bacteria</taxon>
        <taxon>Pseudomonadati</taxon>
        <taxon>Bacteroidota</taxon>
        <taxon>Flavobacteriia</taxon>
        <taxon>Flavobacteriales</taxon>
        <taxon>Crocinitomicaceae</taxon>
        <taxon>Taishania</taxon>
    </lineage>
</organism>
<evidence type="ECO:0000256" key="1">
    <source>
        <dbReference type="SAM" id="SignalP"/>
    </source>
</evidence>
<dbReference type="EMBL" id="JACVEL010000009">
    <property type="protein sequence ID" value="MBC9813376.1"/>
    <property type="molecule type" value="Genomic_DNA"/>
</dbReference>
<evidence type="ECO:0008006" key="4">
    <source>
        <dbReference type="Google" id="ProtNLM"/>
    </source>
</evidence>
<accession>A0A8J6TY33</accession>
<dbReference type="RefSeq" id="WP_216714532.1">
    <property type="nucleotide sequence ID" value="NZ_JACVEL010000009.1"/>
</dbReference>
<protein>
    <recommendedName>
        <fullName evidence="4">Gliding motility-associated protein GldM C-terminal domain-containing protein</fullName>
    </recommendedName>
</protein>
<dbReference type="Proteomes" id="UP000652681">
    <property type="component" value="Unassembled WGS sequence"/>
</dbReference>
<gene>
    <name evidence="2" type="ORF">H9Y05_12935</name>
</gene>
<name>A0A8J6TY33_9FLAO</name>
<feature type="chain" id="PRO_5035322627" description="Gliding motility-associated protein GldM C-terminal domain-containing protein" evidence="1">
    <location>
        <begin position="19"/>
        <end position="211"/>
    </location>
</feature>
<keyword evidence="3" id="KW-1185">Reference proteome</keyword>
<reference evidence="2" key="1">
    <citation type="submission" date="2020-09" db="EMBL/GenBank/DDBJ databases">
        <title>Taishania pollutisoli gen. nov., sp. nov., Isolated from Tetrabromobisphenol A-Contaminated Soil.</title>
        <authorList>
            <person name="Chen Q."/>
        </authorList>
    </citation>
    <scope>NUCLEOTIDE SEQUENCE</scope>
    <source>
        <strain evidence="2">CZZ-1</strain>
    </source>
</reference>
<dbReference type="AlphaFoldDB" id="A0A8J6TY33"/>
<evidence type="ECO:0000313" key="2">
    <source>
        <dbReference type="EMBL" id="MBC9813376.1"/>
    </source>
</evidence>